<dbReference type="AlphaFoldDB" id="A0A0B6Z0B2"/>
<feature type="non-terminal residue" evidence="2">
    <location>
        <position position="1"/>
    </location>
</feature>
<dbReference type="EMBL" id="HACG01014967">
    <property type="protein sequence ID" value="CEK61832.1"/>
    <property type="molecule type" value="Transcribed_RNA"/>
</dbReference>
<name>A0A0B6Z0B2_9EUPU</name>
<proteinExistence type="predicted"/>
<sequence length="50" mass="6059">GKRDRGRQRDKIPHGLKSWFDNGLVMELMDCTRDRQMWIDMIIFVNQYST</sequence>
<protein>
    <submittedName>
        <fullName evidence="2">Uncharacterized protein</fullName>
    </submittedName>
</protein>
<gene>
    <name evidence="2" type="primary">ORF43409</name>
    <name evidence="1" type="synonym">ORF43408</name>
</gene>
<dbReference type="EMBL" id="HACG01014966">
    <property type="protein sequence ID" value="CEK61831.1"/>
    <property type="molecule type" value="Transcribed_RNA"/>
</dbReference>
<evidence type="ECO:0000313" key="1">
    <source>
        <dbReference type="EMBL" id="CEK61831.1"/>
    </source>
</evidence>
<evidence type="ECO:0000313" key="2">
    <source>
        <dbReference type="EMBL" id="CEK61832.1"/>
    </source>
</evidence>
<organism evidence="2">
    <name type="scientific">Arion vulgaris</name>
    <dbReference type="NCBI Taxonomy" id="1028688"/>
    <lineage>
        <taxon>Eukaryota</taxon>
        <taxon>Metazoa</taxon>
        <taxon>Spiralia</taxon>
        <taxon>Lophotrochozoa</taxon>
        <taxon>Mollusca</taxon>
        <taxon>Gastropoda</taxon>
        <taxon>Heterobranchia</taxon>
        <taxon>Euthyneura</taxon>
        <taxon>Panpulmonata</taxon>
        <taxon>Eupulmonata</taxon>
        <taxon>Stylommatophora</taxon>
        <taxon>Helicina</taxon>
        <taxon>Arionoidea</taxon>
        <taxon>Arionidae</taxon>
        <taxon>Arion</taxon>
    </lineage>
</organism>
<accession>A0A0B6Z0B2</accession>
<reference evidence="2" key="1">
    <citation type="submission" date="2014-12" db="EMBL/GenBank/DDBJ databases">
        <title>Insight into the proteome of Arion vulgaris.</title>
        <authorList>
            <person name="Aradska J."/>
            <person name="Bulat T."/>
            <person name="Smidak R."/>
            <person name="Sarate P."/>
            <person name="Gangsoo J."/>
            <person name="Sialana F."/>
            <person name="Bilban M."/>
            <person name="Lubec G."/>
        </authorList>
    </citation>
    <scope>NUCLEOTIDE SEQUENCE</scope>
    <source>
        <tissue evidence="2">Skin</tissue>
    </source>
</reference>